<accession>A0A239BT92</accession>
<reference evidence="3 4" key="1">
    <citation type="submission" date="2017-06" db="EMBL/GenBank/DDBJ databases">
        <authorList>
            <person name="Kim H.J."/>
            <person name="Triplett B.A."/>
        </authorList>
    </citation>
    <scope>NUCLEOTIDE SEQUENCE [LARGE SCALE GENOMIC DNA]</scope>
    <source>
        <strain evidence="3 4">SCA</strain>
    </source>
</reference>
<dbReference type="RefSeq" id="WP_089281913.1">
    <property type="nucleotide sequence ID" value="NZ_FZOJ01000004.1"/>
</dbReference>
<dbReference type="PANTHER" id="PTHR34216">
    <property type="match status" value="1"/>
</dbReference>
<gene>
    <name evidence="3" type="ORF">SAMN05446037_1004131</name>
</gene>
<dbReference type="PANTHER" id="PTHR34216:SF13">
    <property type="entry name" value="XYLANASE_CHITIN DEACETYLASE"/>
    <property type="match status" value="1"/>
</dbReference>
<name>A0A239BT92_9FIRM</name>
<feature type="domain" description="NodB homology" evidence="2">
    <location>
        <begin position="171"/>
        <end position="339"/>
    </location>
</feature>
<keyword evidence="4" id="KW-1185">Reference proteome</keyword>
<dbReference type="InterPro" id="IPR002509">
    <property type="entry name" value="NODB_dom"/>
</dbReference>
<evidence type="ECO:0000313" key="3">
    <source>
        <dbReference type="EMBL" id="SNS11245.1"/>
    </source>
</evidence>
<dbReference type="CDD" id="cd10966">
    <property type="entry name" value="CE4_yadE_5s"/>
    <property type="match status" value="1"/>
</dbReference>
<dbReference type="EMBL" id="FZOJ01000004">
    <property type="protein sequence ID" value="SNS11245.1"/>
    <property type="molecule type" value="Genomic_DNA"/>
</dbReference>
<evidence type="ECO:0000259" key="2">
    <source>
        <dbReference type="PROSITE" id="PS51677"/>
    </source>
</evidence>
<dbReference type="InterPro" id="IPR011330">
    <property type="entry name" value="Glyco_hydro/deAcase_b/a-brl"/>
</dbReference>
<dbReference type="Proteomes" id="UP000198304">
    <property type="component" value="Unassembled WGS sequence"/>
</dbReference>
<dbReference type="SUPFAM" id="SSF88713">
    <property type="entry name" value="Glycoside hydrolase/deacetylase"/>
    <property type="match status" value="1"/>
</dbReference>
<dbReference type="GO" id="GO:0005975">
    <property type="term" value="P:carbohydrate metabolic process"/>
    <property type="evidence" value="ECO:0007669"/>
    <property type="project" value="InterPro"/>
</dbReference>
<protein>
    <submittedName>
        <fullName evidence="3">Polysaccharide deacetylase</fullName>
    </submittedName>
</protein>
<dbReference type="AlphaFoldDB" id="A0A239BT92"/>
<dbReference type="Pfam" id="PF01522">
    <property type="entry name" value="Polysacc_deac_1"/>
    <property type="match status" value="1"/>
</dbReference>
<dbReference type="Gene3D" id="3.20.20.370">
    <property type="entry name" value="Glycoside hydrolase/deacetylase"/>
    <property type="match status" value="1"/>
</dbReference>
<evidence type="ECO:0000313" key="4">
    <source>
        <dbReference type="Proteomes" id="UP000198304"/>
    </source>
</evidence>
<proteinExistence type="predicted"/>
<evidence type="ECO:0000256" key="1">
    <source>
        <dbReference type="ARBA" id="ARBA00022729"/>
    </source>
</evidence>
<dbReference type="InterPro" id="IPR051398">
    <property type="entry name" value="Polysacch_Deacetylase"/>
</dbReference>
<organism evidence="3 4">
    <name type="scientific">Anaerovirgula multivorans</name>
    <dbReference type="NCBI Taxonomy" id="312168"/>
    <lineage>
        <taxon>Bacteria</taxon>
        <taxon>Bacillati</taxon>
        <taxon>Bacillota</taxon>
        <taxon>Clostridia</taxon>
        <taxon>Peptostreptococcales</taxon>
        <taxon>Natronincolaceae</taxon>
        <taxon>Anaerovirgula</taxon>
    </lineage>
</organism>
<keyword evidence="1" id="KW-0732">Signal</keyword>
<dbReference type="OrthoDB" id="9778320at2"/>
<dbReference type="GO" id="GO:0016810">
    <property type="term" value="F:hydrolase activity, acting on carbon-nitrogen (but not peptide) bonds"/>
    <property type="evidence" value="ECO:0007669"/>
    <property type="project" value="InterPro"/>
</dbReference>
<sequence length="339" mass="39273">MKKILTITLILTALIIASTLGFAKYIGNTYVYGKSAAMDTLLNFLRITHAMQLEPLEEEELKALAIIADEMKKLAYSEDTDSFQVSYMEKKYNNIIRSVPVKEGDKAEAIPVLMYHHLLYDEENTYIDNDSVITVESFAEQMKLLHENGYRTITLNELEAFLIGDLELPKKTVAITFDDGYLSNIAYAYPILKEYNFKASNFIISHKLKEITEEFDPYQLQYLGWKDMVDTLDVFTYDNHTHDLHRVEDHKGYLVIKPLEEVVRDLSMNMELMGSPYFAYPYGQYNTHTLQILERLGMRMAFTVKRGHVKPGDDLLQLQRYGICPKTTIEDFKKIIDLH</sequence>
<dbReference type="PROSITE" id="PS51677">
    <property type="entry name" value="NODB"/>
    <property type="match status" value="1"/>
</dbReference>